<evidence type="ECO:0008006" key="3">
    <source>
        <dbReference type="Google" id="ProtNLM"/>
    </source>
</evidence>
<keyword evidence="2" id="KW-1185">Reference proteome</keyword>
<accession>A0A8S0XJE4</accession>
<comment type="caution">
    <text evidence="1">The sequence shown here is derived from an EMBL/GenBank/DDBJ whole genome shotgun (WGS) entry which is preliminary data.</text>
</comment>
<evidence type="ECO:0000313" key="1">
    <source>
        <dbReference type="EMBL" id="CAA7264443.1"/>
    </source>
</evidence>
<dbReference type="Proteomes" id="UP000467700">
    <property type="component" value="Unassembled WGS sequence"/>
</dbReference>
<dbReference type="OrthoDB" id="3062612at2759"/>
<organism evidence="1 2">
    <name type="scientific">Cyclocybe aegerita</name>
    <name type="common">Black poplar mushroom</name>
    <name type="synonym">Agrocybe aegerita</name>
    <dbReference type="NCBI Taxonomy" id="1973307"/>
    <lineage>
        <taxon>Eukaryota</taxon>
        <taxon>Fungi</taxon>
        <taxon>Dikarya</taxon>
        <taxon>Basidiomycota</taxon>
        <taxon>Agaricomycotina</taxon>
        <taxon>Agaricomycetes</taxon>
        <taxon>Agaricomycetidae</taxon>
        <taxon>Agaricales</taxon>
        <taxon>Agaricineae</taxon>
        <taxon>Bolbitiaceae</taxon>
        <taxon>Cyclocybe</taxon>
    </lineage>
</organism>
<proteinExistence type="predicted"/>
<evidence type="ECO:0000313" key="2">
    <source>
        <dbReference type="Proteomes" id="UP000467700"/>
    </source>
</evidence>
<dbReference type="EMBL" id="CACVBS010000045">
    <property type="protein sequence ID" value="CAA7264443.1"/>
    <property type="molecule type" value="Genomic_DNA"/>
</dbReference>
<dbReference type="AlphaFoldDB" id="A0A8S0XJE4"/>
<name>A0A8S0XJE4_CYCAE</name>
<reference evidence="1 2" key="1">
    <citation type="submission" date="2020-01" db="EMBL/GenBank/DDBJ databases">
        <authorList>
            <person name="Gupta K D."/>
        </authorList>
    </citation>
    <scope>NUCLEOTIDE SEQUENCE [LARGE SCALE GENOMIC DNA]</scope>
</reference>
<sequence length="492" mass="55271">MTTIHDIPPEILAASFEVGIYTWGIGYLRPLSDVCQAWRDTIEHTPRLWGIISFTRSRSAAALLRQLAKAKNAPLALTIEPLSITRSASKSSIRKDKEEVLKALLGRVGGWVSADVGTDLLAKCRWEDMANLEKLIIRRGGPQNQDPGPFFTSEYECKNLKLHSFSTTGGVPSRWVTPFLKYSPSIRYFSLHTGNKSQTYHTYWHSKLHDIRDTWTYLALVPNAYTIELTDLAHTAPAHISSPPPILFRSLRTLRLQEVRYAPAVLTPLVVPNLQTLSLEHTRREREAWSWRYANSDMDADSDHRQHQLLLAPVFTQWSAPGSVPEHLHTLELKDCLRSGDVPFLVRWLERLPHLVRLVIQDDQVGAAKEGHDADPDANLYRALSSPRMMTSQKDLNGNLPMGWLCPELMILHLDTDNALDDVVSIASARGGKVVQLLKPPSSMPSRLRRIETRLCPMAGPEDVQLLRSLVDHISCVCTNCGLMLESLSPGQ</sequence>
<protein>
    <recommendedName>
        <fullName evidence="3">F-box domain-containing protein</fullName>
    </recommendedName>
</protein>
<gene>
    <name evidence="1" type="ORF">AAE3_LOCUS6783</name>
</gene>